<dbReference type="PROSITE" id="PS50987">
    <property type="entry name" value="HTH_ARSR_2"/>
    <property type="match status" value="1"/>
</dbReference>
<organism evidence="5 6">
    <name type="scientific">Nocardiopsis coralli</name>
    <dbReference type="NCBI Taxonomy" id="2772213"/>
    <lineage>
        <taxon>Bacteria</taxon>
        <taxon>Bacillati</taxon>
        <taxon>Actinomycetota</taxon>
        <taxon>Actinomycetes</taxon>
        <taxon>Streptosporangiales</taxon>
        <taxon>Nocardiopsidaceae</taxon>
        <taxon>Nocardiopsis</taxon>
    </lineage>
</organism>
<keyword evidence="6" id="KW-1185">Reference proteome</keyword>
<dbReference type="SMART" id="SM00418">
    <property type="entry name" value="HTH_ARSR"/>
    <property type="match status" value="1"/>
</dbReference>
<evidence type="ECO:0000259" key="4">
    <source>
        <dbReference type="PROSITE" id="PS50987"/>
    </source>
</evidence>
<evidence type="ECO:0000256" key="1">
    <source>
        <dbReference type="ARBA" id="ARBA00023015"/>
    </source>
</evidence>
<keyword evidence="1" id="KW-0805">Transcription regulation</keyword>
<comment type="caution">
    <text evidence="5">The sequence shown here is derived from an EMBL/GenBank/DDBJ whole genome shotgun (WGS) entry which is preliminary data.</text>
</comment>
<evidence type="ECO:0000256" key="2">
    <source>
        <dbReference type="ARBA" id="ARBA00023125"/>
    </source>
</evidence>
<keyword evidence="3" id="KW-0804">Transcription</keyword>
<dbReference type="InterPro" id="IPR001845">
    <property type="entry name" value="HTH_ArsR_DNA-bd_dom"/>
</dbReference>
<accession>A0ABR9PBH4</accession>
<protein>
    <submittedName>
        <fullName evidence="5">Helix-turn-helix transcriptional regulator</fullName>
    </submittedName>
</protein>
<dbReference type="InterPro" id="IPR011991">
    <property type="entry name" value="ArsR-like_HTH"/>
</dbReference>
<dbReference type="InterPro" id="IPR036388">
    <property type="entry name" value="WH-like_DNA-bd_sf"/>
</dbReference>
<dbReference type="EMBL" id="JADBGI010000021">
    <property type="protein sequence ID" value="MBE3001164.1"/>
    <property type="molecule type" value="Genomic_DNA"/>
</dbReference>
<dbReference type="SUPFAM" id="SSF46785">
    <property type="entry name" value="Winged helix' DNA-binding domain"/>
    <property type="match status" value="1"/>
</dbReference>
<dbReference type="InterPro" id="IPR036390">
    <property type="entry name" value="WH_DNA-bd_sf"/>
</dbReference>
<dbReference type="InterPro" id="IPR051081">
    <property type="entry name" value="HTH_MetalResp_TranReg"/>
</dbReference>
<dbReference type="PANTHER" id="PTHR33154:SF12">
    <property type="entry name" value="TRANSCRIPTIONAL REGULATORY PROTEIN"/>
    <property type="match status" value="1"/>
</dbReference>
<dbReference type="PRINTS" id="PR00778">
    <property type="entry name" value="HTHARSR"/>
</dbReference>
<reference evidence="5 6" key="1">
    <citation type="submission" date="2020-09" db="EMBL/GenBank/DDBJ databases">
        <title>Diversity and distribution of actinomycetes associated with coral in the coast of Hainan.</title>
        <authorList>
            <person name="Li F."/>
        </authorList>
    </citation>
    <scope>NUCLEOTIDE SEQUENCE [LARGE SCALE GENOMIC DNA]</scope>
    <source>
        <strain evidence="5 6">HNM0947</strain>
    </source>
</reference>
<evidence type="ECO:0000313" key="6">
    <source>
        <dbReference type="Proteomes" id="UP000806528"/>
    </source>
</evidence>
<evidence type="ECO:0000313" key="5">
    <source>
        <dbReference type="EMBL" id="MBE3001164.1"/>
    </source>
</evidence>
<evidence type="ECO:0000256" key="3">
    <source>
        <dbReference type="ARBA" id="ARBA00023163"/>
    </source>
</evidence>
<dbReference type="Proteomes" id="UP000806528">
    <property type="component" value="Unassembled WGS sequence"/>
</dbReference>
<feature type="domain" description="HTH arsR-type" evidence="4">
    <location>
        <begin position="13"/>
        <end position="106"/>
    </location>
</feature>
<dbReference type="Pfam" id="PF12840">
    <property type="entry name" value="HTH_20"/>
    <property type="match status" value="1"/>
</dbReference>
<dbReference type="PANTHER" id="PTHR33154">
    <property type="entry name" value="TRANSCRIPTIONAL REGULATOR, ARSR FAMILY"/>
    <property type="match status" value="1"/>
</dbReference>
<sequence>MLCDNEAVHEYIHPETGDITLPGLLFALSDATRLSIVVTLSDGVERTLNELRGEHAKSTVSHHLKVLREAGAISVRSEGVRCFNQLRCDDLETRFPGLMHFLIDQAAAQGIGPSSPPRQNAV</sequence>
<keyword evidence="2" id="KW-0238">DNA-binding</keyword>
<gene>
    <name evidence="5" type="ORF">IDM40_21065</name>
</gene>
<proteinExistence type="predicted"/>
<dbReference type="Gene3D" id="1.10.10.10">
    <property type="entry name" value="Winged helix-like DNA-binding domain superfamily/Winged helix DNA-binding domain"/>
    <property type="match status" value="1"/>
</dbReference>
<name>A0ABR9PBH4_9ACTN</name>
<dbReference type="CDD" id="cd00090">
    <property type="entry name" value="HTH_ARSR"/>
    <property type="match status" value="1"/>
</dbReference>